<dbReference type="PROSITE" id="PS50893">
    <property type="entry name" value="ABC_TRANSPORTER_2"/>
    <property type="match status" value="1"/>
</dbReference>
<evidence type="ECO:0000259" key="5">
    <source>
        <dbReference type="PROSITE" id="PS50893"/>
    </source>
</evidence>
<gene>
    <name evidence="6" type="ORF">KSX_52460</name>
</gene>
<proteinExistence type="predicted"/>
<keyword evidence="2" id="KW-0547">Nucleotide-binding</keyword>
<dbReference type="InterPro" id="IPR003439">
    <property type="entry name" value="ABC_transporter-like_ATP-bd"/>
</dbReference>
<reference evidence="6" key="1">
    <citation type="submission" date="2020-10" db="EMBL/GenBank/DDBJ databases">
        <title>Taxonomic study of unclassified bacteria belonging to the class Ktedonobacteria.</title>
        <authorList>
            <person name="Yabe S."/>
            <person name="Wang C.M."/>
            <person name="Zheng Y."/>
            <person name="Sakai Y."/>
            <person name="Cavaletti L."/>
            <person name="Monciardini P."/>
            <person name="Donadio S."/>
        </authorList>
    </citation>
    <scope>NUCLEOTIDE SEQUENCE</scope>
    <source>
        <strain evidence="6">SOSP1-1</strain>
    </source>
</reference>
<feature type="domain" description="ABC transporter" evidence="5">
    <location>
        <begin position="31"/>
        <end position="272"/>
    </location>
</feature>
<keyword evidence="1" id="KW-0813">Transport</keyword>
<keyword evidence="7" id="KW-1185">Reference proteome</keyword>
<dbReference type="EMBL" id="BNJF01000002">
    <property type="protein sequence ID" value="GHO47083.1"/>
    <property type="molecule type" value="Genomic_DNA"/>
</dbReference>
<dbReference type="AlphaFoldDB" id="A0A8J3MUZ2"/>
<dbReference type="GO" id="GO:0022857">
    <property type="term" value="F:transmembrane transporter activity"/>
    <property type="evidence" value="ECO:0007669"/>
    <property type="project" value="TreeGrafter"/>
</dbReference>
<feature type="compositionally biased region" description="Polar residues" evidence="4">
    <location>
        <begin position="16"/>
        <end position="27"/>
    </location>
</feature>
<dbReference type="GO" id="GO:0098796">
    <property type="term" value="C:membrane protein complex"/>
    <property type="evidence" value="ECO:0007669"/>
    <property type="project" value="UniProtKB-ARBA"/>
</dbReference>
<dbReference type="PANTHER" id="PTHR24220:SF494">
    <property type="entry name" value="ABC TRANSPORTER ATP-BINDING PROTEIN YXDL"/>
    <property type="match status" value="1"/>
</dbReference>
<dbReference type="GO" id="GO:0005886">
    <property type="term" value="C:plasma membrane"/>
    <property type="evidence" value="ECO:0007669"/>
    <property type="project" value="TreeGrafter"/>
</dbReference>
<sequence>MHSYTQQNPLSPPAMNVQTGAPSSQGASSLLQMQDLTKTYSNTRNKVTTHALNGIHLDVYPQEFISIMGPSGSGKTTLLNILAGLDQPTSGEFWLQGENLASLKADELALFRRRHLGFVFQDFNLLDTLTLAENVALPLSLDRQNDKHILQRVSEMMRFLGIEDQMQRYPYEVSGGQQQRTAVARAIIHQPRLLLADEPTGNLDSASARSLLELFQQLNSQRRATILMVTHDPFSASYSQRVIFIKDGRIFMHLRRTGSQQHFFQSILNTLAQVEGTHELA</sequence>
<dbReference type="InterPro" id="IPR017911">
    <property type="entry name" value="MacB-like_ATP-bd"/>
</dbReference>
<protein>
    <submittedName>
        <fullName evidence="6">ABC transporter ATP-binding protein</fullName>
    </submittedName>
</protein>
<dbReference type="Proteomes" id="UP000612362">
    <property type="component" value="Unassembled WGS sequence"/>
</dbReference>
<name>A0A8J3MUZ2_9CHLR</name>
<dbReference type="Gene3D" id="3.40.50.300">
    <property type="entry name" value="P-loop containing nucleotide triphosphate hydrolases"/>
    <property type="match status" value="1"/>
</dbReference>
<dbReference type="FunFam" id="3.40.50.300:FF:000032">
    <property type="entry name" value="Export ABC transporter ATP-binding protein"/>
    <property type="match status" value="1"/>
</dbReference>
<evidence type="ECO:0000256" key="4">
    <source>
        <dbReference type="SAM" id="MobiDB-lite"/>
    </source>
</evidence>
<evidence type="ECO:0000256" key="3">
    <source>
        <dbReference type="ARBA" id="ARBA00022840"/>
    </source>
</evidence>
<dbReference type="GO" id="GO:0016887">
    <property type="term" value="F:ATP hydrolysis activity"/>
    <property type="evidence" value="ECO:0007669"/>
    <property type="project" value="InterPro"/>
</dbReference>
<dbReference type="Pfam" id="PF00005">
    <property type="entry name" value="ABC_tran"/>
    <property type="match status" value="1"/>
</dbReference>
<dbReference type="InterPro" id="IPR003593">
    <property type="entry name" value="AAA+_ATPase"/>
</dbReference>
<dbReference type="InterPro" id="IPR015854">
    <property type="entry name" value="ABC_transpr_LolD-like"/>
</dbReference>
<dbReference type="CDD" id="cd03255">
    <property type="entry name" value="ABC_MJ0796_LolCDE_FtsE"/>
    <property type="match status" value="1"/>
</dbReference>
<dbReference type="PANTHER" id="PTHR24220">
    <property type="entry name" value="IMPORT ATP-BINDING PROTEIN"/>
    <property type="match status" value="1"/>
</dbReference>
<evidence type="ECO:0000256" key="2">
    <source>
        <dbReference type="ARBA" id="ARBA00022741"/>
    </source>
</evidence>
<evidence type="ECO:0000256" key="1">
    <source>
        <dbReference type="ARBA" id="ARBA00022448"/>
    </source>
</evidence>
<keyword evidence="3 6" id="KW-0067">ATP-binding</keyword>
<dbReference type="RefSeq" id="WP_307811164.1">
    <property type="nucleotide sequence ID" value="NZ_BNJF01000002.1"/>
</dbReference>
<dbReference type="GO" id="GO:0005524">
    <property type="term" value="F:ATP binding"/>
    <property type="evidence" value="ECO:0007669"/>
    <property type="project" value="UniProtKB-KW"/>
</dbReference>
<dbReference type="SUPFAM" id="SSF52540">
    <property type="entry name" value="P-loop containing nucleoside triphosphate hydrolases"/>
    <property type="match status" value="1"/>
</dbReference>
<evidence type="ECO:0000313" key="7">
    <source>
        <dbReference type="Proteomes" id="UP000612362"/>
    </source>
</evidence>
<evidence type="ECO:0000313" key="6">
    <source>
        <dbReference type="EMBL" id="GHO47083.1"/>
    </source>
</evidence>
<comment type="caution">
    <text evidence="6">The sequence shown here is derived from an EMBL/GenBank/DDBJ whole genome shotgun (WGS) entry which is preliminary data.</text>
</comment>
<organism evidence="6 7">
    <name type="scientific">Ktedonospora formicarum</name>
    <dbReference type="NCBI Taxonomy" id="2778364"/>
    <lineage>
        <taxon>Bacteria</taxon>
        <taxon>Bacillati</taxon>
        <taxon>Chloroflexota</taxon>
        <taxon>Ktedonobacteria</taxon>
        <taxon>Ktedonobacterales</taxon>
        <taxon>Ktedonobacteraceae</taxon>
        <taxon>Ktedonospora</taxon>
    </lineage>
</organism>
<feature type="region of interest" description="Disordered" evidence="4">
    <location>
        <begin position="1"/>
        <end position="27"/>
    </location>
</feature>
<accession>A0A8J3MUZ2</accession>
<dbReference type="SMART" id="SM00382">
    <property type="entry name" value="AAA"/>
    <property type="match status" value="1"/>
</dbReference>
<dbReference type="InterPro" id="IPR027417">
    <property type="entry name" value="P-loop_NTPase"/>
</dbReference>